<comment type="subcellular location">
    <subcellularLocation>
        <location evidence="1">Cytoplasm</location>
    </subcellularLocation>
</comment>
<reference evidence="6 7" key="1">
    <citation type="submission" date="2014-04" db="EMBL/GenBank/DDBJ databases">
        <title>Genome evolution of avian class.</title>
        <authorList>
            <person name="Zhang G."/>
            <person name="Li C."/>
        </authorList>
    </citation>
    <scope>NUCLEOTIDE SEQUENCE [LARGE SCALE GENOMIC DNA]</scope>
    <source>
        <strain evidence="6">BGI_N300</strain>
    </source>
</reference>
<evidence type="ECO:0000313" key="6">
    <source>
        <dbReference type="EMBL" id="KFO98786.1"/>
    </source>
</evidence>
<evidence type="ECO:0000256" key="2">
    <source>
        <dbReference type="ARBA" id="ARBA00022490"/>
    </source>
</evidence>
<feature type="compositionally biased region" description="Polar residues" evidence="5">
    <location>
        <begin position="12"/>
        <end position="23"/>
    </location>
</feature>
<dbReference type="STRING" id="9244.A0A091HSA3"/>
<evidence type="ECO:0000256" key="1">
    <source>
        <dbReference type="ARBA" id="ARBA00004496"/>
    </source>
</evidence>
<protein>
    <submittedName>
        <fullName evidence="6">Leucine zipper putative tumor suppressor 3</fullName>
    </submittedName>
</protein>
<keyword evidence="3 4" id="KW-0175">Coiled coil</keyword>
<feature type="compositionally biased region" description="Basic and acidic residues" evidence="5">
    <location>
        <begin position="650"/>
        <end position="670"/>
    </location>
</feature>
<feature type="region of interest" description="Disordered" evidence="5">
    <location>
        <begin position="121"/>
        <end position="151"/>
    </location>
</feature>
<dbReference type="GO" id="GO:0043197">
    <property type="term" value="C:dendritic spine"/>
    <property type="evidence" value="ECO:0007669"/>
    <property type="project" value="TreeGrafter"/>
</dbReference>
<feature type="region of interest" description="Disordered" evidence="5">
    <location>
        <begin position="640"/>
        <end position="670"/>
    </location>
</feature>
<feature type="region of interest" description="Disordered" evidence="5">
    <location>
        <begin position="1"/>
        <end position="93"/>
    </location>
</feature>
<feature type="compositionally biased region" description="Basic and acidic residues" evidence="5">
    <location>
        <begin position="78"/>
        <end position="93"/>
    </location>
</feature>
<dbReference type="Pfam" id="PF06818">
    <property type="entry name" value="Fez1"/>
    <property type="match status" value="1"/>
</dbReference>
<feature type="coiled-coil region" evidence="4">
    <location>
        <begin position="313"/>
        <end position="461"/>
    </location>
</feature>
<organism evidence="6 7">
    <name type="scientific">Calypte anna</name>
    <name type="common">Anna's hummingbird</name>
    <name type="synonym">Archilochus anna</name>
    <dbReference type="NCBI Taxonomy" id="9244"/>
    <lineage>
        <taxon>Eukaryota</taxon>
        <taxon>Metazoa</taxon>
        <taxon>Chordata</taxon>
        <taxon>Craniata</taxon>
        <taxon>Vertebrata</taxon>
        <taxon>Euteleostomi</taxon>
        <taxon>Archelosauria</taxon>
        <taxon>Archosauria</taxon>
        <taxon>Dinosauria</taxon>
        <taxon>Saurischia</taxon>
        <taxon>Theropoda</taxon>
        <taxon>Coelurosauria</taxon>
        <taxon>Aves</taxon>
        <taxon>Neognathae</taxon>
        <taxon>Neoaves</taxon>
        <taxon>Strisores</taxon>
        <taxon>Apodiformes</taxon>
        <taxon>Trochilidae</taxon>
        <taxon>Calypte</taxon>
    </lineage>
</organism>
<feature type="compositionally biased region" description="Polar residues" evidence="5">
    <location>
        <begin position="30"/>
        <end position="39"/>
    </location>
</feature>
<feature type="compositionally biased region" description="Pro residues" evidence="5">
    <location>
        <begin position="132"/>
        <end position="147"/>
    </location>
</feature>
<keyword evidence="7" id="KW-1185">Reference proteome</keyword>
<dbReference type="PANTHER" id="PTHR19354">
    <property type="entry name" value="ZIPPER PUTATIVE TUMOR SUPPRESSOR 2 HOMOLOG-LIKE PROTEIN-RELATED"/>
    <property type="match status" value="1"/>
</dbReference>
<feature type="coiled-coil region" evidence="4">
    <location>
        <begin position="497"/>
        <end position="531"/>
    </location>
</feature>
<feature type="coiled-coil region" evidence="4">
    <location>
        <begin position="564"/>
        <end position="609"/>
    </location>
</feature>
<evidence type="ECO:0000313" key="7">
    <source>
        <dbReference type="Proteomes" id="UP000054308"/>
    </source>
</evidence>
<accession>A0A091HSA3</accession>
<dbReference type="GO" id="GO:0061001">
    <property type="term" value="P:regulation of dendritic spine morphogenesis"/>
    <property type="evidence" value="ECO:0007669"/>
    <property type="project" value="TreeGrafter"/>
</dbReference>
<dbReference type="Proteomes" id="UP000054308">
    <property type="component" value="Unassembled WGS sequence"/>
</dbReference>
<name>A0A091HSA3_CALAN</name>
<dbReference type="AlphaFoldDB" id="A0A091HSA3"/>
<feature type="region of interest" description="Disordered" evidence="5">
    <location>
        <begin position="177"/>
        <end position="238"/>
    </location>
</feature>
<proteinExistence type="predicted"/>
<dbReference type="EMBL" id="KL217790">
    <property type="protein sequence ID" value="KFO98786.1"/>
    <property type="molecule type" value="Genomic_DNA"/>
</dbReference>
<dbReference type="PANTHER" id="PTHR19354:SF6">
    <property type="entry name" value="ZIPPER PUTATIVE TUMOR SUPPRESSOR 3-RELATED"/>
    <property type="match status" value="1"/>
</dbReference>
<gene>
    <name evidence="6" type="ORF">N300_14898</name>
</gene>
<keyword evidence="2" id="KW-0963">Cytoplasm</keyword>
<evidence type="ECO:0000256" key="3">
    <source>
        <dbReference type="ARBA" id="ARBA00023054"/>
    </source>
</evidence>
<evidence type="ECO:0000256" key="5">
    <source>
        <dbReference type="SAM" id="MobiDB-lite"/>
    </source>
</evidence>
<dbReference type="InterPro" id="IPR045329">
    <property type="entry name" value="LZTS"/>
</dbReference>
<dbReference type="GO" id="GO:0005737">
    <property type="term" value="C:cytoplasm"/>
    <property type="evidence" value="ECO:0007669"/>
    <property type="project" value="UniProtKB-SubCell"/>
</dbReference>
<evidence type="ECO:0000256" key="4">
    <source>
        <dbReference type="SAM" id="Coils"/>
    </source>
</evidence>
<dbReference type="OrthoDB" id="10030037at2759"/>
<sequence length="670" mass="76168">MAMLKTLPILSDLSSPNKENFQSFAPRPSQPFSRSTMGSVGSGVANDQEFAMKSVGTRTQSGGRQAEGSRNGYPPHHPPRDIPTRYSGEEKTYKVEKVSNSLYLNGELRKGEKVKVDICGNITPNNNEKNSLPPPPQYREPNNPPKILPISGKLEQSNEPLVRPSAFKPVVPKNFHSMQNLCPPQSNGAAESRKTLTQANSNSPTAPKNGLEKSSLNRTTNQVGGLSDSGRNSLTSLPTYGTGYSQHVGPMSASTSHINRIGTAYVEKSMAGYNGISTSDSGRSSSKSTSSFNRLNHLNETMPFHSPSTDDIIQDLEDRLWEKEQEVLQMRRNLDKSEAAIFQVFEEKQKIWEREMEDLRQNYANKLQQVSKKAQRAQQALQLQIFKLQQEKKKLQDEMGQLLQQREELEKKFVAFKKEQAEFLPKIEETKWEVCQKAGEISLLKQQLKDSQADVSQKLNEIVGLRTQLKEGKNFLREKEEQILNLKDSYSSKSVNLEICEGELQRKMSEVQVLKEKLNHCELEVSGLKRTLASMGPPGPFGGGDLGEKLRDPLACESDEAKMQRQSEDSVNTLRKEVERLQTELKLERQQREQQVMDFQEERRTWQEEKEKVIKYQKQLQLNYVEMYQKNQLLEHKVNEMNTKAASPPHTEEKKTWTPSRLERIESTEI</sequence>